<dbReference type="InterPro" id="IPR005545">
    <property type="entry name" value="YCII"/>
</dbReference>
<gene>
    <name evidence="3" type="ORF">C7H61_14415</name>
</gene>
<dbReference type="AlphaFoldDB" id="A0A2T1N6Y7"/>
<dbReference type="SUPFAM" id="SSF54909">
    <property type="entry name" value="Dimeric alpha+beta barrel"/>
    <property type="match status" value="1"/>
</dbReference>
<dbReference type="EMBL" id="PXOT01000027">
    <property type="protein sequence ID" value="PSG87304.1"/>
    <property type="molecule type" value="Genomic_DNA"/>
</dbReference>
<evidence type="ECO:0000313" key="3">
    <source>
        <dbReference type="EMBL" id="PSG87304.1"/>
    </source>
</evidence>
<keyword evidence="4" id="KW-1185">Reference proteome</keyword>
<comment type="similarity">
    <text evidence="1">Belongs to the YciI family.</text>
</comment>
<protein>
    <recommendedName>
        <fullName evidence="2">YCII-related domain-containing protein</fullName>
    </recommendedName>
</protein>
<dbReference type="Pfam" id="PF03795">
    <property type="entry name" value="YCII"/>
    <property type="match status" value="1"/>
</dbReference>
<evidence type="ECO:0000313" key="4">
    <source>
        <dbReference type="Proteomes" id="UP000238430"/>
    </source>
</evidence>
<evidence type="ECO:0000259" key="2">
    <source>
        <dbReference type="Pfam" id="PF03795"/>
    </source>
</evidence>
<dbReference type="RefSeq" id="WP_106680971.1">
    <property type="nucleotide sequence ID" value="NZ_JACHWV010000002.1"/>
</dbReference>
<dbReference type="Gene3D" id="3.30.70.1060">
    <property type="entry name" value="Dimeric alpha+beta barrel"/>
    <property type="match status" value="1"/>
</dbReference>
<reference evidence="3 4" key="1">
    <citation type="submission" date="2018-03" db="EMBL/GenBank/DDBJ databases">
        <title>Mesoflavibacter sp. HG37 and Mesoflavibacter sp. HG96 sp.nov., two marine bacteria isolated from seawater of Western Pacific Ocean.</title>
        <authorList>
            <person name="Cheng H."/>
            <person name="Wu Y.-H."/>
            <person name="Guo L.-L."/>
            <person name="Xu X.-W."/>
        </authorList>
    </citation>
    <scope>NUCLEOTIDE SEQUENCE [LARGE SCALE GENOMIC DNA]</scope>
    <source>
        <strain evidence="3 4">KCTC 42117</strain>
    </source>
</reference>
<proteinExistence type="inferred from homology"/>
<evidence type="ECO:0000256" key="1">
    <source>
        <dbReference type="ARBA" id="ARBA00007689"/>
    </source>
</evidence>
<organism evidence="3 4">
    <name type="scientific">Mesoflavibacter zeaxanthinifaciens subsp. sabulilitoris</name>
    <dbReference type="NCBI Taxonomy" id="1520893"/>
    <lineage>
        <taxon>Bacteria</taxon>
        <taxon>Pseudomonadati</taxon>
        <taxon>Bacteroidota</taxon>
        <taxon>Flavobacteriia</taxon>
        <taxon>Flavobacteriales</taxon>
        <taxon>Flavobacteriaceae</taxon>
        <taxon>Mesoflavibacter</taxon>
    </lineage>
</organism>
<dbReference type="PROSITE" id="PS51257">
    <property type="entry name" value="PROKAR_LIPOPROTEIN"/>
    <property type="match status" value="1"/>
</dbReference>
<comment type="caution">
    <text evidence="3">The sequence shown here is derived from an EMBL/GenBank/DDBJ whole genome shotgun (WGS) entry which is preliminary data.</text>
</comment>
<accession>A0A2T1N6Y7</accession>
<name>A0A2T1N6Y7_9FLAO</name>
<dbReference type="InterPro" id="IPR011008">
    <property type="entry name" value="Dimeric_a/b-barrel"/>
</dbReference>
<feature type="domain" description="YCII-related" evidence="2">
    <location>
        <begin position="82"/>
        <end position="155"/>
    </location>
</feature>
<sequence>MKRLLILASLSVLACKTENKNVDIQDKQVVKESNKLSIKEQDSLLKAKGFKTFYYVEEKTKDTFLMQEYYIAFLKAGPIRSQNEEEAKQLQDQHLAHLGKMYEMGFADISGPFGDDGDIRGITIYNVPNQQLADSLANSDPMVKAGRLQVEIHPWWAAKGFKLR</sequence>
<dbReference type="OrthoDB" id="8481699at2"/>
<dbReference type="Proteomes" id="UP000238430">
    <property type="component" value="Unassembled WGS sequence"/>
</dbReference>